<sequence>CENVVTEQMLHNMTLPFTSVPVPHQDSCPADTDGLMFPLYLQSSLCVQEDRKLILDTMKATLKQTDWENQQLWKERRSRNSSTSVYKYMGQGKRRAA</sequence>
<gene>
    <name evidence="2" type="ORF">QQF64_022419</name>
</gene>
<evidence type="ECO:0000256" key="1">
    <source>
        <dbReference type="SAM" id="MobiDB-lite"/>
    </source>
</evidence>
<evidence type="ECO:0000313" key="2">
    <source>
        <dbReference type="EMBL" id="KAL1249101.1"/>
    </source>
</evidence>
<feature type="region of interest" description="Disordered" evidence="1">
    <location>
        <begin position="73"/>
        <end position="97"/>
    </location>
</feature>
<dbReference type="Proteomes" id="UP001558613">
    <property type="component" value="Unassembled WGS sequence"/>
</dbReference>
<feature type="non-terminal residue" evidence="2">
    <location>
        <position position="1"/>
    </location>
</feature>
<accession>A0ABR3LAS8</accession>
<proteinExistence type="predicted"/>
<comment type="caution">
    <text evidence="2">The sequence shown here is derived from an EMBL/GenBank/DDBJ whole genome shotgun (WGS) entry which is preliminary data.</text>
</comment>
<name>A0ABR3LAS8_9TELE</name>
<dbReference type="EMBL" id="JAYMGO010000024">
    <property type="protein sequence ID" value="KAL1249101.1"/>
    <property type="molecule type" value="Genomic_DNA"/>
</dbReference>
<organism evidence="2 3">
    <name type="scientific">Cirrhinus molitorella</name>
    <name type="common">mud carp</name>
    <dbReference type="NCBI Taxonomy" id="172907"/>
    <lineage>
        <taxon>Eukaryota</taxon>
        <taxon>Metazoa</taxon>
        <taxon>Chordata</taxon>
        <taxon>Craniata</taxon>
        <taxon>Vertebrata</taxon>
        <taxon>Euteleostomi</taxon>
        <taxon>Actinopterygii</taxon>
        <taxon>Neopterygii</taxon>
        <taxon>Teleostei</taxon>
        <taxon>Ostariophysi</taxon>
        <taxon>Cypriniformes</taxon>
        <taxon>Cyprinidae</taxon>
        <taxon>Labeoninae</taxon>
        <taxon>Labeonini</taxon>
        <taxon>Cirrhinus</taxon>
    </lineage>
</organism>
<reference evidence="2 3" key="1">
    <citation type="submission" date="2023-09" db="EMBL/GenBank/DDBJ databases">
        <authorList>
            <person name="Wang M."/>
        </authorList>
    </citation>
    <scope>NUCLEOTIDE SEQUENCE [LARGE SCALE GENOMIC DNA]</scope>
    <source>
        <strain evidence="2">GT-2023</strain>
        <tissue evidence="2">Liver</tissue>
    </source>
</reference>
<evidence type="ECO:0000313" key="3">
    <source>
        <dbReference type="Proteomes" id="UP001558613"/>
    </source>
</evidence>
<keyword evidence="3" id="KW-1185">Reference proteome</keyword>
<protein>
    <submittedName>
        <fullName evidence="2">Uncharacterized protein</fullName>
    </submittedName>
</protein>